<keyword evidence="2" id="KW-1185">Reference proteome</keyword>
<protein>
    <submittedName>
        <fullName evidence="1">Uncharacterized protein</fullName>
    </submittedName>
</protein>
<accession>A0A803YBQ3</accession>
<name>A0A803YBQ3_MELGA</name>
<dbReference type="AlphaFoldDB" id="A0A803YBQ3"/>
<dbReference type="Ensembl" id="ENSMGAT00000033056.1">
    <property type="protein sequence ID" value="ENSMGAP00000029200.1"/>
    <property type="gene ID" value="ENSMGAG00000021887.1"/>
</dbReference>
<reference evidence="1 2" key="1">
    <citation type="journal article" date="2010" name="PLoS Biol.">
        <title>Multi-platform next-generation sequencing of the domestic turkey (Meleagris gallopavo): genome assembly and analysis.</title>
        <authorList>
            <person name="Dalloul R.A."/>
            <person name="Long J.A."/>
            <person name="Zimin A.V."/>
            <person name="Aslam L."/>
            <person name="Beal K."/>
            <person name="Blomberg L.A."/>
            <person name="Bouffard P."/>
            <person name="Burt D.W."/>
            <person name="Crasta O."/>
            <person name="Crooijmans R.P."/>
            <person name="Cooper K."/>
            <person name="Coulombe R.A."/>
            <person name="De S."/>
            <person name="Delany M.E."/>
            <person name="Dodgson J.B."/>
            <person name="Dong J.J."/>
            <person name="Evans C."/>
            <person name="Frederickson K.M."/>
            <person name="Flicek P."/>
            <person name="Florea L."/>
            <person name="Folkerts O."/>
            <person name="Groenen M.A."/>
            <person name="Harkins T.T."/>
            <person name="Herrero J."/>
            <person name="Hoffmann S."/>
            <person name="Megens H.J."/>
            <person name="Jiang A."/>
            <person name="de Jong P."/>
            <person name="Kaiser P."/>
            <person name="Kim H."/>
            <person name="Kim K.W."/>
            <person name="Kim S."/>
            <person name="Langenberger D."/>
            <person name="Lee M.K."/>
            <person name="Lee T."/>
            <person name="Mane S."/>
            <person name="Marcais G."/>
            <person name="Marz M."/>
            <person name="McElroy A.P."/>
            <person name="Modise T."/>
            <person name="Nefedov M."/>
            <person name="Notredame C."/>
            <person name="Paton I.R."/>
            <person name="Payne W.S."/>
            <person name="Pertea G."/>
            <person name="Prickett D."/>
            <person name="Puiu D."/>
            <person name="Qioa D."/>
            <person name="Raineri E."/>
            <person name="Ruffier M."/>
            <person name="Salzberg S.L."/>
            <person name="Schatz M.C."/>
            <person name="Scheuring C."/>
            <person name="Schmidt C.J."/>
            <person name="Schroeder S."/>
            <person name="Searle S.M."/>
            <person name="Smith E.J."/>
            <person name="Smith J."/>
            <person name="Sonstegard T.S."/>
            <person name="Stadler P.F."/>
            <person name="Tafer H."/>
            <person name="Tu Z.J."/>
            <person name="Van Tassell C.P."/>
            <person name="Vilella A.J."/>
            <person name="Williams K.P."/>
            <person name="Yorke J.A."/>
            <person name="Zhang L."/>
            <person name="Zhang H.B."/>
            <person name="Zhang X."/>
            <person name="Zhang Y."/>
            <person name="Reed K.M."/>
        </authorList>
    </citation>
    <scope>NUCLEOTIDE SEQUENCE [LARGE SCALE GENOMIC DNA]</scope>
</reference>
<evidence type="ECO:0000313" key="2">
    <source>
        <dbReference type="Proteomes" id="UP000001645"/>
    </source>
</evidence>
<dbReference type="InParanoid" id="A0A803YBQ3"/>
<proteinExistence type="predicted"/>
<reference evidence="1" key="2">
    <citation type="submission" date="2025-08" db="UniProtKB">
        <authorList>
            <consortium name="Ensembl"/>
        </authorList>
    </citation>
    <scope>IDENTIFICATION</scope>
</reference>
<evidence type="ECO:0000313" key="1">
    <source>
        <dbReference type="Ensembl" id="ENSMGAP00000029200.1"/>
    </source>
</evidence>
<organism evidence="1 2">
    <name type="scientific">Meleagris gallopavo</name>
    <name type="common">Wild turkey</name>
    <dbReference type="NCBI Taxonomy" id="9103"/>
    <lineage>
        <taxon>Eukaryota</taxon>
        <taxon>Metazoa</taxon>
        <taxon>Chordata</taxon>
        <taxon>Craniata</taxon>
        <taxon>Vertebrata</taxon>
        <taxon>Euteleostomi</taxon>
        <taxon>Archelosauria</taxon>
        <taxon>Archosauria</taxon>
        <taxon>Dinosauria</taxon>
        <taxon>Saurischia</taxon>
        <taxon>Theropoda</taxon>
        <taxon>Coelurosauria</taxon>
        <taxon>Aves</taxon>
        <taxon>Neognathae</taxon>
        <taxon>Galloanserae</taxon>
        <taxon>Galliformes</taxon>
        <taxon>Phasianidae</taxon>
        <taxon>Meleagridinae</taxon>
        <taxon>Meleagris</taxon>
    </lineage>
</organism>
<dbReference type="Proteomes" id="UP000001645">
    <property type="component" value="Chromosome 22"/>
</dbReference>
<reference evidence="1" key="3">
    <citation type="submission" date="2025-09" db="UniProtKB">
        <authorList>
            <consortium name="Ensembl"/>
        </authorList>
    </citation>
    <scope>IDENTIFICATION</scope>
</reference>
<sequence length="112" mass="11813">MLKQQLATACLSQAGTWESSQERARSKRWESRGLCRGGRVFQQGGVGAAGPCAASAVPGCDAGDVAVRGLSGSALAVQNEPLQAGHRINAVQLLTDQGKSNRRNTEKHELQN</sequence>